<reference evidence="1 2" key="1">
    <citation type="submission" date="2017-10" db="EMBL/GenBank/DDBJ databases">
        <title>Massilia psychrophilum sp. nov., a novel purple-pigmented bacterium isolated from Tianshan glacier, Xinjiang Municipality, China.</title>
        <authorList>
            <person name="Wang H."/>
        </authorList>
    </citation>
    <scope>NUCLEOTIDE SEQUENCE [LARGE SCALE GENOMIC DNA]</scope>
    <source>
        <strain evidence="1 2">JCM 30074</strain>
    </source>
</reference>
<dbReference type="AlphaFoldDB" id="A0A2G8T8G6"/>
<evidence type="ECO:0000313" key="1">
    <source>
        <dbReference type="EMBL" id="PIL42356.1"/>
    </source>
</evidence>
<organism evidence="1 2">
    <name type="scientific">Massilia eurypsychrophila</name>
    <dbReference type="NCBI Taxonomy" id="1485217"/>
    <lineage>
        <taxon>Bacteria</taxon>
        <taxon>Pseudomonadati</taxon>
        <taxon>Pseudomonadota</taxon>
        <taxon>Betaproteobacteria</taxon>
        <taxon>Burkholderiales</taxon>
        <taxon>Oxalobacteraceae</taxon>
        <taxon>Telluria group</taxon>
        <taxon>Massilia</taxon>
    </lineage>
</organism>
<name>A0A2G8T8G6_9BURK</name>
<sequence>MLALKWQITVLEEQAQIREHKLSLAVTYDAAKIARIKQLEAELVDWRKLRDPQYLVSQLKEGIPARLDVRHFQYLLVTAELAAEGASEE</sequence>
<accession>A0A2G8T8G6</accession>
<dbReference type="EMBL" id="PDOC01000028">
    <property type="protein sequence ID" value="PIL42356.1"/>
    <property type="molecule type" value="Genomic_DNA"/>
</dbReference>
<keyword evidence="2" id="KW-1185">Reference proteome</keyword>
<protein>
    <submittedName>
        <fullName evidence="1">Uncharacterized protein</fullName>
    </submittedName>
</protein>
<dbReference type="Proteomes" id="UP000230390">
    <property type="component" value="Unassembled WGS sequence"/>
</dbReference>
<evidence type="ECO:0000313" key="2">
    <source>
        <dbReference type="Proteomes" id="UP000230390"/>
    </source>
</evidence>
<comment type="caution">
    <text evidence="1">The sequence shown here is derived from an EMBL/GenBank/DDBJ whole genome shotgun (WGS) entry which is preliminary data.</text>
</comment>
<gene>
    <name evidence="1" type="ORF">CR105_24535</name>
</gene>
<proteinExistence type="predicted"/>